<protein>
    <submittedName>
        <fullName evidence="1">Uncharacterized protein</fullName>
    </submittedName>
</protein>
<gene>
    <name evidence="1" type="ORF">AAA799N04_00713</name>
</gene>
<dbReference type="AlphaFoldDB" id="A0A081RNM5"/>
<sequence>MTRPRITASLKGSLGELYYKELCDQAGWAYISLENIHKSQNQDVLEFKKGFNRVQVKIPSQIKPEIYKIANPSNNWSNRPSFVFDYLVCKVGNYDSYPDVWNVKEFCWAEVKTGQGIFSENQYKALFEIKLPIAVFHIADILEKPFFIDMDWVIMSGKDILKKFNQNIFSKYGVSIGIMALSSHVQEDELDDEIKQVFAELSRL</sequence>
<organism evidence="1 2">
    <name type="scientific">Marine Group I thaumarchaeote SCGC AAA799-N04</name>
    <dbReference type="NCBI Taxonomy" id="1502293"/>
    <lineage>
        <taxon>Archaea</taxon>
        <taxon>Nitrososphaerota</taxon>
        <taxon>Marine Group I</taxon>
    </lineage>
</organism>
<proteinExistence type="predicted"/>
<name>A0A081RNM5_9ARCH</name>
<evidence type="ECO:0000313" key="2">
    <source>
        <dbReference type="Proteomes" id="UP000028059"/>
    </source>
</evidence>
<reference evidence="1 2" key="1">
    <citation type="submission" date="2014-06" db="EMBL/GenBank/DDBJ databases">
        <authorList>
            <person name="Ngugi D.K."/>
            <person name="Blom J."/>
            <person name="Alam I."/>
            <person name="Rashid M."/>
            <person name="Ba Alawi W."/>
            <person name="Zhang G."/>
            <person name="Hikmawan T."/>
            <person name="Guan Y."/>
            <person name="Antunes A."/>
            <person name="Siam R."/>
            <person name="ElDorry H."/>
            <person name="Bajic V."/>
            <person name="Stingl U."/>
        </authorList>
    </citation>
    <scope>NUCLEOTIDE SEQUENCE [LARGE SCALE GENOMIC DNA]</scope>
    <source>
        <strain evidence="1">SCGC AAA799-N04</strain>
    </source>
</reference>
<comment type="caution">
    <text evidence="1">The sequence shown here is derived from an EMBL/GenBank/DDBJ whole genome shotgun (WGS) entry which is preliminary data.</text>
</comment>
<dbReference type="EMBL" id="JOKN01000009">
    <property type="protein sequence ID" value="KEQ56798.1"/>
    <property type="molecule type" value="Genomic_DNA"/>
</dbReference>
<dbReference type="Proteomes" id="UP000028059">
    <property type="component" value="Unassembled WGS sequence"/>
</dbReference>
<accession>A0A081RNM5</accession>
<keyword evidence="2" id="KW-1185">Reference proteome</keyword>
<evidence type="ECO:0000313" key="1">
    <source>
        <dbReference type="EMBL" id="KEQ56798.1"/>
    </source>
</evidence>